<dbReference type="InterPro" id="IPR001138">
    <property type="entry name" value="Zn2Cys6_DnaBD"/>
</dbReference>
<dbReference type="AlphaFoldDB" id="A0AA39NZ52"/>
<proteinExistence type="predicted"/>
<protein>
    <recommendedName>
        <fullName evidence="2">Zn(2)-C6 fungal-type domain-containing protein</fullName>
    </recommendedName>
</protein>
<evidence type="ECO:0000259" key="2">
    <source>
        <dbReference type="PROSITE" id="PS50048"/>
    </source>
</evidence>
<dbReference type="PROSITE" id="PS00463">
    <property type="entry name" value="ZN2_CY6_FUNGAL_1"/>
    <property type="match status" value="1"/>
</dbReference>
<dbReference type="Proteomes" id="UP001175227">
    <property type="component" value="Unassembled WGS sequence"/>
</dbReference>
<dbReference type="Gene3D" id="4.10.240.10">
    <property type="entry name" value="Zn(2)-C6 fungal-type DNA-binding domain"/>
    <property type="match status" value="1"/>
</dbReference>
<feature type="region of interest" description="Disordered" evidence="1">
    <location>
        <begin position="1"/>
        <end position="26"/>
    </location>
</feature>
<name>A0AA39NZ52_9AGAR</name>
<dbReference type="EMBL" id="JAUEPR010000026">
    <property type="protein sequence ID" value="KAK0474562.1"/>
    <property type="molecule type" value="Genomic_DNA"/>
</dbReference>
<dbReference type="SMART" id="SM00066">
    <property type="entry name" value="GAL4"/>
    <property type="match status" value="1"/>
</dbReference>
<dbReference type="Pfam" id="PF00172">
    <property type="entry name" value="Zn_clus"/>
    <property type="match status" value="1"/>
</dbReference>
<comment type="caution">
    <text evidence="3">The sequence shown here is derived from an EMBL/GenBank/DDBJ whole genome shotgun (WGS) entry which is preliminary data.</text>
</comment>
<sequence length="305" mass="33681">MAPHATMPLSAEPSPHSYSHRYSKSGSLSPLRIPDHELSHWLPPSANITQGGYEPSCDTGPLFMQGRVTNATSTHQRAYPVASLPRRMNFVSDTTPFTRRPVQLTTDSQLHSEIPLTATALAALTSFSPRTEYTMGGNYVSHREDSERRSWQNHNMIPVPTLVHEYPSHGVSSYRPADTTAQFSQVLAESSYPSQIGHMPGPMEGSSNTAGDSPSPPAMNLGRRGSPGNNIGPPNKSNNLACYFCRGRKIACDRPMEGSADMTCYQCATRQLKCEYPMESRRGQRMRPTRKQQVPKFGHDVNFAT</sequence>
<gene>
    <name evidence="3" type="ORF">IW261DRAFT_1595880</name>
</gene>
<feature type="region of interest" description="Disordered" evidence="1">
    <location>
        <begin position="197"/>
        <end position="233"/>
    </location>
</feature>
<reference evidence="3" key="1">
    <citation type="submission" date="2023-06" db="EMBL/GenBank/DDBJ databases">
        <authorList>
            <consortium name="Lawrence Berkeley National Laboratory"/>
            <person name="Ahrendt S."/>
            <person name="Sahu N."/>
            <person name="Indic B."/>
            <person name="Wong-Bajracharya J."/>
            <person name="Merenyi Z."/>
            <person name="Ke H.-M."/>
            <person name="Monk M."/>
            <person name="Kocsube S."/>
            <person name="Drula E."/>
            <person name="Lipzen A."/>
            <person name="Balint B."/>
            <person name="Henrissat B."/>
            <person name="Andreopoulos B."/>
            <person name="Martin F.M."/>
            <person name="Harder C.B."/>
            <person name="Rigling D."/>
            <person name="Ford K.L."/>
            <person name="Foster G.D."/>
            <person name="Pangilinan J."/>
            <person name="Papanicolaou A."/>
            <person name="Barry K."/>
            <person name="LaButti K."/>
            <person name="Viragh M."/>
            <person name="Koriabine M."/>
            <person name="Yan M."/>
            <person name="Riley R."/>
            <person name="Champramary S."/>
            <person name="Plett K.L."/>
            <person name="Tsai I.J."/>
            <person name="Slot J."/>
            <person name="Sipos G."/>
            <person name="Plett J."/>
            <person name="Nagy L.G."/>
            <person name="Grigoriev I.V."/>
        </authorList>
    </citation>
    <scope>NUCLEOTIDE SEQUENCE</scope>
    <source>
        <strain evidence="3">ICMP 16352</strain>
    </source>
</reference>
<feature type="domain" description="Zn(2)-C6 fungal-type" evidence="2">
    <location>
        <begin position="241"/>
        <end position="276"/>
    </location>
</feature>
<evidence type="ECO:0000313" key="4">
    <source>
        <dbReference type="Proteomes" id="UP001175227"/>
    </source>
</evidence>
<keyword evidence="4" id="KW-1185">Reference proteome</keyword>
<evidence type="ECO:0000313" key="3">
    <source>
        <dbReference type="EMBL" id="KAK0474562.1"/>
    </source>
</evidence>
<organism evidence="3 4">
    <name type="scientific">Armillaria novae-zelandiae</name>
    <dbReference type="NCBI Taxonomy" id="153914"/>
    <lineage>
        <taxon>Eukaryota</taxon>
        <taxon>Fungi</taxon>
        <taxon>Dikarya</taxon>
        <taxon>Basidiomycota</taxon>
        <taxon>Agaricomycotina</taxon>
        <taxon>Agaricomycetes</taxon>
        <taxon>Agaricomycetidae</taxon>
        <taxon>Agaricales</taxon>
        <taxon>Marasmiineae</taxon>
        <taxon>Physalacriaceae</taxon>
        <taxon>Armillaria</taxon>
    </lineage>
</organism>
<dbReference type="GO" id="GO:0008270">
    <property type="term" value="F:zinc ion binding"/>
    <property type="evidence" value="ECO:0007669"/>
    <property type="project" value="InterPro"/>
</dbReference>
<accession>A0AA39NZ52</accession>
<feature type="region of interest" description="Disordered" evidence="1">
    <location>
        <begin position="279"/>
        <end position="305"/>
    </location>
</feature>
<dbReference type="GO" id="GO:0000981">
    <property type="term" value="F:DNA-binding transcription factor activity, RNA polymerase II-specific"/>
    <property type="evidence" value="ECO:0007669"/>
    <property type="project" value="InterPro"/>
</dbReference>
<dbReference type="CDD" id="cd00067">
    <property type="entry name" value="GAL4"/>
    <property type="match status" value="1"/>
</dbReference>
<dbReference type="PROSITE" id="PS50048">
    <property type="entry name" value="ZN2_CY6_FUNGAL_2"/>
    <property type="match status" value="1"/>
</dbReference>
<evidence type="ECO:0000256" key="1">
    <source>
        <dbReference type="SAM" id="MobiDB-lite"/>
    </source>
</evidence>
<dbReference type="SUPFAM" id="SSF57701">
    <property type="entry name" value="Zn2/Cys6 DNA-binding domain"/>
    <property type="match status" value="1"/>
</dbReference>
<dbReference type="InterPro" id="IPR036864">
    <property type="entry name" value="Zn2-C6_fun-type_DNA-bd_sf"/>
</dbReference>